<dbReference type="Proteomes" id="UP001183176">
    <property type="component" value="Unassembled WGS sequence"/>
</dbReference>
<evidence type="ECO:0000313" key="3">
    <source>
        <dbReference type="Proteomes" id="UP001183176"/>
    </source>
</evidence>
<dbReference type="Pfam" id="PF01370">
    <property type="entry name" value="Epimerase"/>
    <property type="match status" value="1"/>
</dbReference>
<dbReference type="PANTHER" id="PTHR48079:SF6">
    <property type="entry name" value="NAD(P)-BINDING DOMAIN-CONTAINING PROTEIN-RELATED"/>
    <property type="match status" value="1"/>
</dbReference>
<keyword evidence="3" id="KW-1185">Reference proteome</keyword>
<feature type="domain" description="NAD-dependent epimerase/dehydratase" evidence="1">
    <location>
        <begin position="3"/>
        <end position="239"/>
    </location>
</feature>
<sequence>MKIAVVGGTGNVGTALLRALKAASLPDLELVGLARRYPDDAEPYSGVRWISVDIASASSEEELVSAFQGADVVVHLGWMIQPSHDRELLRRGNQGGSLRVFQAAARAGVGQLVYLSSVGTYAPAVTGTWVDELWPTTGNPESSYSVDKAAVERELDAIEGGSMTITRLRPGLILQPDAASEIGRYFLGRLLPLSLVRPWMLRLAPWPKEFAVQFVHADDVADAIVRVIQQGAGGAFNLASEPPVDRATLAETTGMSMPAAPVGLVRAGTYATWALHLQPTDVGWIALARGVPLLKTDRARNELGWQPRVPADVVLKDFVEALGRGRGTASPAMRPRNPFRKASV</sequence>
<gene>
    <name evidence="2" type="ORF">RM423_14215</name>
</gene>
<comment type="caution">
    <text evidence="2">The sequence shown here is derived from an EMBL/GenBank/DDBJ whole genome shotgun (WGS) entry which is preliminary data.</text>
</comment>
<dbReference type="Gene3D" id="3.40.50.720">
    <property type="entry name" value="NAD(P)-binding Rossmann-like Domain"/>
    <property type="match status" value="1"/>
</dbReference>
<dbReference type="PANTHER" id="PTHR48079">
    <property type="entry name" value="PROTEIN YEEZ"/>
    <property type="match status" value="1"/>
</dbReference>
<dbReference type="SUPFAM" id="SSF51735">
    <property type="entry name" value="NAD(P)-binding Rossmann-fold domains"/>
    <property type="match status" value="1"/>
</dbReference>
<accession>A0ABU2JC30</accession>
<evidence type="ECO:0000259" key="1">
    <source>
        <dbReference type="Pfam" id="PF01370"/>
    </source>
</evidence>
<dbReference type="InterPro" id="IPR036291">
    <property type="entry name" value="NAD(P)-bd_dom_sf"/>
</dbReference>
<reference evidence="3" key="1">
    <citation type="submission" date="2023-07" db="EMBL/GenBank/DDBJ databases">
        <title>30 novel species of actinomycetes from the DSMZ collection.</title>
        <authorList>
            <person name="Nouioui I."/>
        </authorList>
    </citation>
    <scope>NUCLEOTIDE SEQUENCE [LARGE SCALE GENOMIC DNA]</scope>
    <source>
        <strain evidence="3">DSM 44399</strain>
    </source>
</reference>
<protein>
    <submittedName>
        <fullName evidence="2">NAD-dependent epimerase/dehydratase family protein</fullName>
    </submittedName>
</protein>
<dbReference type="InterPro" id="IPR001509">
    <property type="entry name" value="Epimerase_deHydtase"/>
</dbReference>
<name>A0ABU2JC30_9ACTN</name>
<dbReference type="InterPro" id="IPR051783">
    <property type="entry name" value="NAD(P)-dependent_oxidoreduct"/>
</dbReference>
<organism evidence="2 3">
    <name type="scientific">Jatrophihabitans lederbergiae</name>
    <dbReference type="NCBI Taxonomy" id="3075547"/>
    <lineage>
        <taxon>Bacteria</taxon>
        <taxon>Bacillati</taxon>
        <taxon>Actinomycetota</taxon>
        <taxon>Actinomycetes</taxon>
        <taxon>Jatrophihabitantales</taxon>
        <taxon>Jatrophihabitantaceae</taxon>
        <taxon>Jatrophihabitans</taxon>
    </lineage>
</organism>
<dbReference type="EMBL" id="JAVREH010000019">
    <property type="protein sequence ID" value="MDT0262547.1"/>
    <property type="molecule type" value="Genomic_DNA"/>
</dbReference>
<evidence type="ECO:0000313" key="2">
    <source>
        <dbReference type="EMBL" id="MDT0262547.1"/>
    </source>
</evidence>
<proteinExistence type="predicted"/>
<dbReference type="RefSeq" id="WP_311423696.1">
    <property type="nucleotide sequence ID" value="NZ_JAVREH010000019.1"/>
</dbReference>